<organism evidence="1 2">
    <name type="scientific">Oikopleura dioica</name>
    <name type="common">Tunicate</name>
    <dbReference type="NCBI Taxonomy" id="34765"/>
    <lineage>
        <taxon>Eukaryota</taxon>
        <taxon>Metazoa</taxon>
        <taxon>Chordata</taxon>
        <taxon>Tunicata</taxon>
        <taxon>Appendicularia</taxon>
        <taxon>Copelata</taxon>
        <taxon>Oikopleuridae</taxon>
        <taxon>Oikopleura</taxon>
    </lineage>
</organism>
<sequence>MRFLSLFPASIFAYESCETFCKKELEQCFLSCDPSDFSCPQECLRDDTSCRPECAEAKFAIFYRDEAWTTNFRMDAQEDLTSEFDFDNHDVDYSCTVEHKGSYYLIGGFDDRTRVSIFENCGLRKVTDLEQNHQMHRCRSFQDEIWICGDKDRANECTSLNTETLVETTRPSSEIGHLLGGLVDYQG</sequence>
<keyword evidence="2" id="KW-1185">Reference proteome</keyword>
<evidence type="ECO:0000313" key="1">
    <source>
        <dbReference type="EMBL" id="CAG5109747.1"/>
    </source>
</evidence>
<reference evidence="1 2" key="1">
    <citation type="submission" date="2021-04" db="EMBL/GenBank/DDBJ databases">
        <authorList>
            <person name="Bliznina A."/>
        </authorList>
    </citation>
    <scope>NUCLEOTIDE SEQUENCE [LARGE SCALE GENOMIC DNA]</scope>
</reference>
<protein>
    <submittedName>
        <fullName evidence="1">Oidioi.mRNA.OKI2018_I69.chr2.g4242.t1.cds</fullName>
    </submittedName>
</protein>
<dbReference type="Proteomes" id="UP001158576">
    <property type="component" value="Chromosome 2"/>
</dbReference>
<gene>
    <name evidence="1" type="ORF">OKIOD_LOCUS13007</name>
</gene>
<dbReference type="EMBL" id="OU015567">
    <property type="protein sequence ID" value="CAG5109747.1"/>
    <property type="molecule type" value="Genomic_DNA"/>
</dbReference>
<proteinExistence type="predicted"/>
<name>A0ABN7T0Z0_OIKDI</name>
<accession>A0ABN7T0Z0</accession>
<evidence type="ECO:0000313" key="2">
    <source>
        <dbReference type="Proteomes" id="UP001158576"/>
    </source>
</evidence>